<dbReference type="InterPro" id="IPR005693">
    <property type="entry name" value="Mce"/>
</dbReference>
<proteinExistence type="predicted"/>
<keyword evidence="1" id="KW-0472">Membrane</keyword>
<dbReference type="InterPro" id="IPR024516">
    <property type="entry name" value="Mce_C"/>
</dbReference>
<protein>
    <submittedName>
        <fullName evidence="4">Virulence factor Mce family protein</fullName>
    </submittedName>
</protein>
<dbReference type="Proteomes" id="UP000279306">
    <property type="component" value="Chromosome"/>
</dbReference>
<dbReference type="RefSeq" id="WP_126316521.1">
    <property type="nucleotide sequence ID" value="NZ_CVQQ01000001.1"/>
</dbReference>
<dbReference type="OrthoDB" id="338143at2"/>
<organism evidence="4 5">
    <name type="scientific">Mycolicibacterium aurum</name>
    <name type="common">Mycobacterium aurum</name>
    <dbReference type="NCBI Taxonomy" id="1791"/>
    <lineage>
        <taxon>Bacteria</taxon>
        <taxon>Bacillati</taxon>
        <taxon>Actinomycetota</taxon>
        <taxon>Actinomycetes</taxon>
        <taxon>Mycobacteriales</taxon>
        <taxon>Mycobacteriaceae</taxon>
        <taxon>Mycolicibacterium</taxon>
    </lineage>
</organism>
<keyword evidence="5" id="KW-1185">Reference proteome</keyword>
<evidence type="ECO:0000259" key="3">
    <source>
        <dbReference type="Pfam" id="PF11887"/>
    </source>
</evidence>
<evidence type="ECO:0000259" key="2">
    <source>
        <dbReference type="Pfam" id="PF02470"/>
    </source>
</evidence>
<dbReference type="InterPro" id="IPR003399">
    <property type="entry name" value="Mce/MlaD"/>
</dbReference>
<dbReference type="InterPro" id="IPR052336">
    <property type="entry name" value="MlaD_Phospholipid_Transporter"/>
</dbReference>
<evidence type="ECO:0000313" key="4">
    <source>
        <dbReference type="EMBL" id="VEG52611.1"/>
    </source>
</evidence>
<dbReference type="GO" id="GO:0005576">
    <property type="term" value="C:extracellular region"/>
    <property type="evidence" value="ECO:0007669"/>
    <property type="project" value="TreeGrafter"/>
</dbReference>
<sequence>MRGKKLTPLLLRLAAFVTVCLVGTFAVIAIFSQLRFENYVAYHALFTNGSGLRPGNFVRIAGVEVGKVKDVTVQHDATVAVSFTTDNSVVLTGGTRAVIRYDDLIGGRFLELVDGAGNPRKVAPGGTIPLDRTAPALDLDALIGGFRPLFRALDPDQVNALSGQLIAALQGQGPTIGSILTQTAALTTTLADRDELIGQVITNLNIVLGSLADHSHEFGQAVDSLAELTGALADRDQDLVNGLAYSNAAAESITDLLAQARPPLQQALPQTDRVATNVLADHDYFDNLLATLPDTYRMLNRQALGGDFFSFYLCDLVLKVNGKGGQPVYVKVAGQSSGRCTPK</sequence>
<dbReference type="PANTHER" id="PTHR33371">
    <property type="entry name" value="INTERMEMBRANE PHOSPHOLIPID TRANSPORT SYSTEM BINDING PROTEIN MLAD-RELATED"/>
    <property type="match status" value="1"/>
</dbReference>
<dbReference type="Pfam" id="PF02470">
    <property type="entry name" value="MlaD"/>
    <property type="match status" value="1"/>
</dbReference>
<feature type="domain" description="Mammalian cell entry C-terminal" evidence="3">
    <location>
        <begin position="119"/>
        <end position="334"/>
    </location>
</feature>
<dbReference type="AlphaFoldDB" id="A0A3S4RUA7"/>
<dbReference type="Pfam" id="PF11887">
    <property type="entry name" value="Mce4_CUP1"/>
    <property type="match status" value="1"/>
</dbReference>
<dbReference type="KEGG" id="mauu:NCTC10437_01542"/>
<feature type="domain" description="Mce/MlaD" evidence="2">
    <location>
        <begin position="39"/>
        <end position="115"/>
    </location>
</feature>
<dbReference type="PANTHER" id="PTHR33371:SF17">
    <property type="entry name" value="MCE-FAMILY PROTEIN MCE1B"/>
    <property type="match status" value="1"/>
</dbReference>
<accession>A0A3S4RUA7</accession>
<gene>
    <name evidence="4" type="ORF">NCTC10437_01542</name>
</gene>
<evidence type="ECO:0000256" key="1">
    <source>
        <dbReference type="SAM" id="Phobius"/>
    </source>
</evidence>
<feature type="transmembrane region" description="Helical" evidence="1">
    <location>
        <begin position="9"/>
        <end position="31"/>
    </location>
</feature>
<name>A0A3S4RUA7_MYCAU</name>
<evidence type="ECO:0000313" key="5">
    <source>
        <dbReference type="Proteomes" id="UP000279306"/>
    </source>
</evidence>
<dbReference type="GO" id="GO:0051701">
    <property type="term" value="P:biological process involved in interaction with host"/>
    <property type="evidence" value="ECO:0007669"/>
    <property type="project" value="TreeGrafter"/>
</dbReference>
<keyword evidence="1" id="KW-0812">Transmembrane</keyword>
<dbReference type="STRING" id="1791.GCA_001049355_00495"/>
<keyword evidence="1" id="KW-1133">Transmembrane helix</keyword>
<dbReference type="NCBIfam" id="TIGR00996">
    <property type="entry name" value="Mtu_fam_mce"/>
    <property type="match status" value="1"/>
</dbReference>
<dbReference type="EMBL" id="LR134356">
    <property type="protein sequence ID" value="VEG52611.1"/>
    <property type="molecule type" value="Genomic_DNA"/>
</dbReference>
<reference evidence="4 5" key="1">
    <citation type="submission" date="2018-12" db="EMBL/GenBank/DDBJ databases">
        <authorList>
            <consortium name="Pathogen Informatics"/>
        </authorList>
    </citation>
    <scope>NUCLEOTIDE SEQUENCE [LARGE SCALE GENOMIC DNA]</scope>
    <source>
        <strain evidence="4 5">NCTC10437</strain>
    </source>
</reference>